<evidence type="ECO:0000256" key="1">
    <source>
        <dbReference type="SAM" id="MobiDB-lite"/>
    </source>
</evidence>
<dbReference type="EMBL" id="KN832025">
    <property type="protein sequence ID" value="KIN97677.1"/>
    <property type="molecule type" value="Genomic_DNA"/>
</dbReference>
<organism evidence="2 3">
    <name type="scientific">Pisolithus tinctorius Marx 270</name>
    <dbReference type="NCBI Taxonomy" id="870435"/>
    <lineage>
        <taxon>Eukaryota</taxon>
        <taxon>Fungi</taxon>
        <taxon>Dikarya</taxon>
        <taxon>Basidiomycota</taxon>
        <taxon>Agaricomycotina</taxon>
        <taxon>Agaricomycetes</taxon>
        <taxon>Agaricomycetidae</taxon>
        <taxon>Boletales</taxon>
        <taxon>Sclerodermatineae</taxon>
        <taxon>Pisolithaceae</taxon>
        <taxon>Pisolithus</taxon>
    </lineage>
</organism>
<evidence type="ECO:0000313" key="3">
    <source>
        <dbReference type="Proteomes" id="UP000054217"/>
    </source>
</evidence>
<dbReference type="InParanoid" id="A0A0C3IL25"/>
<proteinExistence type="predicted"/>
<accession>A0A0C3IL25</accession>
<evidence type="ECO:0000313" key="2">
    <source>
        <dbReference type="EMBL" id="KIN97677.1"/>
    </source>
</evidence>
<feature type="region of interest" description="Disordered" evidence="1">
    <location>
        <begin position="1"/>
        <end position="22"/>
    </location>
</feature>
<dbReference type="HOGENOM" id="CLU_2278619_0_0_1"/>
<name>A0A0C3IL25_PISTI</name>
<dbReference type="Proteomes" id="UP000054217">
    <property type="component" value="Unassembled WGS sequence"/>
</dbReference>
<reference evidence="2 3" key="1">
    <citation type="submission" date="2014-04" db="EMBL/GenBank/DDBJ databases">
        <authorList>
            <consortium name="DOE Joint Genome Institute"/>
            <person name="Kuo A."/>
            <person name="Kohler A."/>
            <person name="Costa M.D."/>
            <person name="Nagy L.G."/>
            <person name="Floudas D."/>
            <person name="Copeland A."/>
            <person name="Barry K.W."/>
            <person name="Cichocki N."/>
            <person name="Veneault-Fourrey C."/>
            <person name="LaButti K."/>
            <person name="Lindquist E.A."/>
            <person name="Lipzen A."/>
            <person name="Lundell T."/>
            <person name="Morin E."/>
            <person name="Murat C."/>
            <person name="Sun H."/>
            <person name="Tunlid A."/>
            <person name="Henrissat B."/>
            <person name="Grigoriev I.V."/>
            <person name="Hibbett D.S."/>
            <person name="Martin F."/>
            <person name="Nordberg H.P."/>
            <person name="Cantor M.N."/>
            <person name="Hua S.X."/>
        </authorList>
    </citation>
    <scope>NUCLEOTIDE SEQUENCE [LARGE SCALE GENOMIC DNA]</scope>
    <source>
        <strain evidence="2 3">Marx 270</strain>
    </source>
</reference>
<keyword evidence="3" id="KW-1185">Reference proteome</keyword>
<gene>
    <name evidence="2" type="ORF">M404DRAFT_1005864</name>
</gene>
<dbReference type="AlphaFoldDB" id="A0A0C3IL25"/>
<protein>
    <submittedName>
        <fullName evidence="2">Uncharacterized protein</fullName>
    </submittedName>
</protein>
<sequence length="102" mass="11813">MPKHKEKLFYGGSTNQSPTKYPRLSKEDTLANWGTRWGGQRQYDWDLEDGGEYTLCIDPESRITLGRVRNRDDALYFSDASSDTTVYRRSRLTETAPSLEEE</sequence>
<reference evidence="3" key="2">
    <citation type="submission" date="2015-01" db="EMBL/GenBank/DDBJ databases">
        <title>Evolutionary Origins and Diversification of the Mycorrhizal Mutualists.</title>
        <authorList>
            <consortium name="DOE Joint Genome Institute"/>
            <consortium name="Mycorrhizal Genomics Consortium"/>
            <person name="Kohler A."/>
            <person name="Kuo A."/>
            <person name="Nagy L.G."/>
            <person name="Floudas D."/>
            <person name="Copeland A."/>
            <person name="Barry K.W."/>
            <person name="Cichocki N."/>
            <person name="Veneault-Fourrey C."/>
            <person name="LaButti K."/>
            <person name="Lindquist E.A."/>
            <person name="Lipzen A."/>
            <person name="Lundell T."/>
            <person name="Morin E."/>
            <person name="Murat C."/>
            <person name="Riley R."/>
            <person name="Ohm R."/>
            <person name="Sun H."/>
            <person name="Tunlid A."/>
            <person name="Henrissat B."/>
            <person name="Grigoriev I.V."/>
            <person name="Hibbett D.S."/>
            <person name="Martin F."/>
        </authorList>
    </citation>
    <scope>NUCLEOTIDE SEQUENCE [LARGE SCALE GENOMIC DNA]</scope>
    <source>
        <strain evidence="3">Marx 270</strain>
    </source>
</reference>